<dbReference type="EMBL" id="BPQB01000014">
    <property type="protein sequence ID" value="GJE89931.1"/>
    <property type="molecule type" value="Genomic_DNA"/>
</dbReference>
<feature type="compositionally biased region" description="Basic residues" evidence="1">
    <location>
        <begin position="1"/>
        <end position="10"/>
    </location>
</feature>
<reference evidence="2 3" key="1">
    <citation type="submission" date="2021-08" db="EMBL/GenBank/DDBJ databases">
        <title>Draft Genome Sequence of Phanerochaete sordida strain YK-624.</title>
        <authorList>
            <person name="Mori T."/>
            <person name="Dohra H."/>
            <person name="Suzuki T."/>
            <person name="Kawagishi H."/>
            <person name="Hirai H."/>
        </authorList>
    </citation>
    <scope>NUCLEOTIDE SEQUENCE [LARGE SCALE GENOMIC DNA]</scope>
    <source>
        <strain evidence="2 3">YK-624</strain>
    </source>
</reference>
<feature type="compositionally biased region" description="Basic and acidic residues" evidence="1">
    <location>
        <begin position="43"/>
        <end position="52"/>
    </location>
</feature>
<organism evidence="2 3">
    <name type="scientific">Phanerochaete sordida</name>
    <dbReference type="NCBI Taxonomy" id="48140"/>
    <lineage>
        <taxon>Eukaryota</taxon>
        <taxon>Fungi</taxon>
        <taxon>Dikarya</taxon>
        <taxon>Basidiomycota</taxon>
        <taxon>Agaricomycotina</taxon>
        <taxon>Agaricomycetes</taxon>
        <taxon>Polyporales</taxon>
        <taxon>Phanerochaetaceae</taxon>
        <taxon>Phanerochaete</taxon>
    </lineage>
</organism>
<name>A0A9P3G7W2_9APHY</name>
<dbReference type="Proteomes" id="UP000703269">
    <property type="component" value="Unassembled WGS sequence"/>
</dbReference>
<comment type="caution">
    <text evidence="2">The sequence shown here is derived from an EMBL/GenBank/DDBJ whole genome shotgun (WGS) entry which is preliminary data.</text>
</comment>
<evidence type="ECO:0000313" key="3">
    <source>
        <dbReference type="Proteomes" id="UP000703269"/>
    </source>
</evidence>
<sequence length="335" mass="37535">MSFWKCRSKSPSKPPPPEPSLRDSAPPPYSGLLAPPSPSYATQDKKAEHAPSGDDFDTLNTPSTSTTFTVAPTVTLCLFMCAKEAKAARYYGNSWDSHHTPRGFGWKHPGSTETHYFGPHFVYEHKPRTWFAHFRAADIPGYPWPDSLAHAKVADPNTEAGGVHLHEMLCVDLADITVDDARRLEEMAREMHEVHALADGLTGKHLRDPAITRINYRMWTRMVAALGIELGILPESVVSIVTEVPKPSEPMIFSSKECYRACGPLTWDEIANTKRLRVVREENYADYIEQMRKADSWCAKHHQACSTIPLSTANLLDIEAEKEDGSECEEDNEEE</sequence>
<evidence type="ECO:0000256" key="1">
    <source>
        <dbReference type="SAM" id="MobiDB-lite"/>
    </source>
</evidence>
<keyword evidence="3" id="KW-1185">Reference proteome</keyword>
<feature type="region of interest" description="Disordered" evidence="1">
    <location>
        <begin position="1"/>
        <end position="64"/>
    </location>
</feature>
<feature type="compositionally biased region" description="Pro residues" evidence="1">
    <location>
        <begin position="12"/>
        <end position="29"/>
    </location>
</feature>
<proteinExistence type="predicted"/>
<dbReference type="AlphaFoldDB" id="A0A9P3G7W2"/>
<accession>A0A9P3G7W2</accession>
<protein>
    <submittedName>
        <fullName evidence="2">Uncharacterized protein</fullName>
    </submittedName>
</protein>
<evidence type="ECO:0000313" key="2">
    <source>
        <dbReference type="EMBL" id="GJE89931.1"/>
    </source>
</evidence>
<gene>
    <name evidence="2" type="ORF">PsYK624_060440</name>
</gene>